<accession>G7VZP0</accession>
<dbReference type="GO" id="GO:0003677">
    <property type="term" value="F:DNA binding"/>
    <property type="evidence" value="ECO:0007669"/>
    <property type="project" value="UniProtKB-UniRule"/>
</dbReference>
<evidence type="ECO:0000313" key="4">
    <source>
        <dbReference type="EMBL" id="AET57282.1"/>
    </source>
</evidence>
<evidence type="ECO:0000256" key="2">
    <source>
        <dbReference type="PROSITE-ProRule" id="PRU01248"/>
    </source>
</evidence>
<dbReference type="EMBL" id="CP003107">
    <property type="protein sequence ID" value="AET57282.1"/>
    <property type="molecule type" value="Genomic_DNA"/>
</dbReference>
<dbReference type="InterPro" id="IPR011010">
    <property type="entry name" value="DNA_brk_join_enz"/>
</dbReference>
<dbReference type="InterPro" id="IPR010998">
    <property type="entry name" value="Integrase_recombinase_N"/>
</dbReference>
<dbReference type="GO" id="GO:0015074">
    <property type="term" value="P:DNA integration"/>
    <property type="evidence" value="ECO:0007669"/>
    <property type="project" value="InterPro"/>
</dbReference>
<reference key="2">
    <citation type="submission" date="2011-11" db="EMBL/GenBank/DDBJ databases">
        <authorList>
            <person name="Shin S.H."/>
            <person name="Kim S."/>
            <person name="Kim J.Y."/>
        </authorList>
    </citation>
    <scope>NUCLEOTIDE SEQUENCE</scope>
    <source>
        <strain>HPL-003</strain>
    </source>
</reference>
<dbReference type="STRING" id="985665.HPL003_02505"/>
<dbReference type="InterPro" id="IPR044068">
    <property type="entry name" value="CB"/>
</dbReference>
<organism evidence="4 5">
    <name type="scientific">Paenibacillus terrae (strain HPL-003)</name>
    <dbReference type="NCBI Taxonomy" id="985665"/>
    <lineage>
        <taxon>Bacteria</taxon>
        <taxon>Bacillati</taxon>
        <taxon>Bacillota</taxon>
        <taxon>Bacilli</taxon>
        <taxon>Bacillales</taxon>
        <taxon>Paenibacillaceae</taxon>
        <taxon>Paenibacillus</taxon>
    </lineage>
</organism>
<dbReference type="KEGG" id="pta:HPL003_02505"/>
<evidence type="ECO:0000259" key="3">
    <source>
        <dbReference type="PROSITE" id="PS51900"/>
    </source>
</evidence>
<sequence>MLQWLEMMKNSIELITYISYSNAVKGRVEPYFREKGIMLLDLTTKDIQTFYTHEMNVRGVSANTVIHYHANIRKALQYAVKTKTPRYLQLKQ</sequence>
<dbReference type="PROSITE" id="PS51900">
    <property type="entry name" value="CB"/>
    <property type="match status" value="1"/>
</dbReference>
<dbReference type="HOGENOM" id="CLU_2410521_0_0_9"/>
<reference evidence="4 5" key="3">
    <citation type="journal article" date="2012" name="J. Bacteriol.">
        <title>Genome Sequence of Paenibacillus terrae HPL-003, a Xylanase-Producing Bacterium Isolated from Soil Found in Forest Residue.</title>
        <authorList>
            <person name="Shin S.H."/>
            <person name="Kim S."/>
            <person name="Kim J.Y."/>
            <person name="Song H.Y."/>
            <person name="Cho S.J."/>
            <person name="Kim D.R."/>
            <person name="Lee K.I."/>
            <person name="Lim H.K."/>
            <person name="Park N.J."/>
            <person name="Hwang I.T."/>
            <person name="Yang K.S."/>
        </authorList>
    </citation>
    <scope>NUCLEOTIDE SEQUENCE [LARGE SCALE GENOMIC DNA]</scope>
    <source>
        <strain evidence="4 5">HPL-003</strain>
    </source>
</reference>
<dbReference type="AlphaFoldDB" id="G7VZP0"/>
<feature type="domain" description="Core-binding (CB)" evidence="3">
    <location>
        <begin position="1"/>
        <end position="80"/>
    </location>
</feature>
<proteinExistence type="predicted"/>
<gene>
    <name evidence="4" type="ordered locus">HPL003_02505</name>
</gene>
<name>G7VZP0_PAETH</name>
<dbReference type="Proteomes" id="UP000005876">
    <property type="component" value="Chromosome"/>
</dbReference>
<dbReference type="RefSeq" id="WP_014278065.1">
    <property type="nucleotide sequence ID" value="NC_016641.1"/>
</dbReference>
<dbReference type="InterPro" id="IPR004107">
    <property type="entry name" value="Integrase_SAM-like_N"/>
</dbReference>
<evidence type="ECO:0000313" key="5">
    <source>
        <dbReference type="Proteomes" id="UP000005876"/>
    </source>
</evidence>
<dbReference type="Gene3D" id="1.10.150.130">
    <property type="match status" value="1"/>
</dbReference>
<dbReference type="Pfam" id="PF14659">
    <property type="entry name" value="Phage_int_SAM_3"/>
    <property type="match status" value="1"/>
</dbReference>
<evidence type="ECO:0000256" key="1">
    <source>
        <dbReference type="ARBA" id="ARBA00023125"/>
    </source>
</evidence>
<dbReference type="SUPFAM" id="SSF56349">
    <property type="entry name" value="DNA breaking-rejoining enzymes"/>
    <property type="match status" value="1"/>
</dbReference>
<protein>
    <submittedName>
        <fullName evidence="4">Phage integrase</fullName>
    </submittedName>
</protein>
<dbReference type="eggNOG" id="COG0582">
    <property type="taxonomic scope" value="Bacteria"/>
</dbReference>
<keyword evidence="1 2" id="KW-0238">DNA-binding</keyword>
<reference evidence="5" key="1">
    <citation type="submission" date="2011-11" db="EMBL/GenBank/DDBJ databases">
        <title>Complete sequence of Paenibacillus terrae HPL-003.</title>
        <authorList>
            <person name="Shin S.H."/>
            <person name="Kim S."/>
            <person name="Kim J.Y."/>
        </authorList>
    </citation>
    <scope>NUCLEOTIDE SEQUENCE [LARGE SCALE GENOMIC DNA]</scope>
    <source>
        <strain evidence="5">HPL-003</strain>
    </source>
</reference>